<accession>A0ABD5IWA3</accession>
<name>A0ABD5IWA3_9BACL</name>
<comment type="caution">
    <text evidence="2">The sequence shown here is derived from an EMBL/GenBank/DDBJ whole genome shotgun (WGS) entry which is preliminary data.</text>
</comment>
<feature type="transmembrane region" description="Helical" evidence="1">
    <location>
        <begin position="54"/>
        <end position="74"/>
    </location>
</feature>
<keyword evidence="1" id="KW-0472">Membrane</keyword>
<evidence type="ECO:0008006" key="4">
    <source>
        <dbReference type="Google" id="ProtNLM"/>
    </source>
</evidence>
<gene>
    <name evidence="2" type="ORF">P9850_10470</name>
</gene>
<dbReference type="Proteomes" id="UP001339962">
    <property type="component" value="Unassembled WGS sequence"/>
</dbReference>
<evidence type="ECO:0000256" key="1">
    <source>
        <dbReference type="SAM" id="Phobius"/>
    </source>
</evidence>
<sequence>KGNRAFRRFSLRGLAKVHTEFGIVALAHNLLKVAGIRLATFLQYQTNKNAERKFFHFLVQHFYFWTYWTAPLSWRFLKGNAYYSLCCGVKLDIDKNTKFFLVGSQP</sequence>
<protein>
    <recommendedName>
        <fullName evidence="4">Transposase DDE domain-containing protein</fullName>
    </recommendedName>
</protein>
<dbReference type="AlphaFoldDB" id="A0ABD5IWA3"/>
<evidence type="ECO:0000313" key="2">
    <source>
        <dbReference type="EMBL" id="MED5052277.1"/>
    </source>
</evidence>
<proteinExistence type="predicted"/>
<reference evidence="2 3" key="1">
    <citation type="submission" date="2023-03" db="EMBL/GenBank/DDBJ databases">
        <title>Bacillus Genome Sequencing.</title>
        <authorList>
            <person name="Dunlap C."/>
        </authorList>
    </citation>
    <scope>NUCLEOTIDE SEQUENCE [LARGE SCALE GENOMIC DNA]</scope>
    <source>
        <strain evidence="2 3">NRS-38</strain>
    </source>
</reference>
<keyword evidence="1" id="KW-0812">Transmembrane</keyword>
<feature type="non-terminal residue" evidence="2">
    <location>
        <position position="1"/>
    </location>
</feature>
<organism evidence="2 3">
    <name type="scientific">Anoxybacteroides rupiense</name>
    <dbReference type="NCBI Taxonomy" id="311460"/>
    <lineage>
        <taxon>Bacteria</taxon>
        <taxon>Bacillati</taxon>
        <taxon>Bacillota</taxon>
        <taxon>Bacilli</taxon>
        <taxon>Bacillales</taxon>
        <taxon>Anoxybacillaceae</taxon>
        <taxon>Anoxybacteroides</taxon>
    </lineage>
</organism>
<keyword evidence="1" id="KW-1133">Transmembrane helix</keyword>
<evidence type="ECO:0000313" key="3">
    <source>
        <dbReference type="Proteomes" id="UP001339962"/>
    </source>
</evidence>
<dbReference type="EMBL" id="JARTLI010000018">
    <property type="protein sequence ID" value="MED5052277.1"/>
    <property type="molecule type" value="Genomic_DNA"/>
</dbReference>